<evidence type="ECO:0000313" key="2">
    <source>
        <dbReference type="Proteomes" id="UP001501556"/>
    </source>
</evidence>
<evidence type="ECO:0000313" key="1">
    <source>
        <dbReference type="EMBL" id="GAA3983616.1"/>
    </source>
</evidence>
<proteinExistence type="predicted"/>
<dbReference type="RefSeq" id="WP_345125772.1">
    <property type="nucleotide sequence ID" value="NZ_BAABDI010000024.1"/>
</dbReference>
<reference evidence="2" key="1">
    <citation type="journal article" date="2019" name="Int. J. Syst. Evol. Microbiol.">
        <title>The Global Catalogue of Microorganisms (GCM) 10K type strain sequencing project: providing services to taxonomists for standard genome sequencing and annotation.</title>
        <authorList>
            <consortium name="The Broad Institute Genomics Platform"/>
            <consortium name="The Broad Institute Genome Sequencing Center for Infectious Disease"/>
            <person name="Wu L."/>
            <person name="Ma J."/>
        </authorList>
    </citation>
    <scope>NUCLEOTIDE SEQUENCE [LARGE SCALE GENOMIC DNA]</scope>
    <source>
        <strain evidence="2">JCM 17217</strain>
    </source>
</reference>
<sequence>MSPTQVAEINAHFQRYNNAPLASFSGLSPEQMHHLMYDPLGAASPVRLRAELPAAVLDQVPLLRVTEELLRLVQREGHIKLTAGGALPRKYLHELYGHGILPDEFVESGFVKINREIDSSFLHTVHIIATGAGLVKKIHGKLTVTKKGQLLQPPAQRSQLLRLLLEVFTSKFNWGYFDVYGNDESPAGQLAWAYSIYLLARFGSDPRLMEFYADKYLLAFPFIINSVQEVEYMTREAQIRNYYNGRVFFRFARWFGLAHIKERQYGPDAEADQVTATPLVAQLFQVSGGGKA</sequence>
<keyword evidence="2" id="KW-1185">Reference proteome</keyword>
<dbReference type="EMBL" id="BAABDI010000024">
    <property type="protein sequence ID" value="GAA3983616.1"/>
    <property type="molecule type" value="Genomic_DNA"/>
</dbReference>
<name>A0ABP7QK50_9BACT</name>
<organism evidence="1 2">
    <name type="scientific">Hymenobacter antarcticus</name>
    <dbReference type="NCBI Taxonomy" id="486270"/>
    <lineage>
        <taxon>Bacteria</taxon>
        <taxon>Pseudomonadati</taxon>
        <taxon>Bacteroidota</taxon>
        <taxon>Cytophagia</taxon>
        <taxon>Cytophagales</taxon>
        <taxon>Hymenobacteraceae</taxon>
        <taxon>Hymenobacter</taxon>
    </lineage>
</organism>
<comment type="caution">
    <text evidence="1">The sequence shown here is derived from an EMBL/GenBank/DDBJ whole genome shotgun (WGS) entry which is preliminary data.</text>
</comment>
<accession>A0ABP7QK50</accession>
<gene>
    <name evidence="1" type="ORF">GCM10022407_30910</name>
</gene>
<protein>
    <submittedName>
        <fullName evidence="1">Uncharacterized protein</fullName>
    </submittedName>
</protein>
<dbReference type="Proteomes" id="UP001501556">
    <property type="component" value="Unassembled WGS sequence"/>
</dbReference>